<dbReference type="InterPro" id="IPR015424">
    <property type="entry name" value="PyrdxlP-dep_Trfase"/>
</dbReference>
<evidence type="ECO:0000313" key="10">
    <source>
        <dbReference type="Proteomes" id="UP000258707"/>
    </source>
</evidence>
<keyword evidence="6" id="KW-0663">Pyridoxal phosphate</keyword>
<accession>A0A346PH42</accession>
<comment type="similarity">
    <text evidence="2 7">Belongs to the class-I pyridoxal-phosphate-dependent aminotransferase family.</text>
</comment>
<protein>
    <recommendedName>
        <fullName evidence="7">Aminotransferase</fullName>
        <ecNumber evidence="7">2.6.1.-</ecNumber>
    </recommendedName>
</protein>
<dbReference type="InterPro" id="IPR004838">
    <property type="entry name" value="NHTrfase_class1_PyrdxlP-BS"/>
</dbReference>
<evidence type="ECO:0000256" key="3">
    <source>
        <dbReference type="ARBA" id="ARBA00011738"/>
    </source>
</evidence>
<keyword evidence="4 7" id="KW-0032">Aminotransferase</keyword>
<evidence type="ECO:0000256" key="4">
    <source>
        <dbReference type="ARBA" id="ARBA00022576"/>
    </source>
</evidence>
<comment type="cofactor">
    <cofactor evidence="1 7">
        <name>pyridoxal 5'-phosphate</name>
        <dbReference type="ChEBI" id="CHEBI:597326"/>
    </cofactor>
</comment>
<dbReference type="GeneID" id="37639290"/>
<evidence type="ECO:0000313" key="9">
    <source>
        <dbReference type="EMBL" id="AXR78837.1"/>
    </source>
</evidence>
<sequence>MTSQRAADVSPFIAMDVLERANELEDVVHLEVGEPDFEPPARVAETAIESIQAGNTGYTASRGKPALRRAISAYYDRTYGVNVDPGRIVVTPGSSPGLLLAMAAIVDPGDTVALTDPHYACYPNFVRTVGGRVETIPLRPENAFKPDIGDFEAALEASTRALVLNSPANPTGAVMDGSTLAALSRTASRTDTTIISDEIYHGLSYGVDDHTILEYTDDAFVLDGFSKRFGMTGWRLGWLVVPPAFVDAVNRLMQNLLICAPNFVQDAGIAALEPSADRLAEIRDRYRARRDLLVDAVTDWGLDLGYTPQGAYYLLVDVSDLPGETLEIADLFLETAGVAVTPGVDFGESASEYLRFSYATDTESITDAIDRLERLLERTDVV</sequence>
<evidence type="ECO:0000256" key="5">
    <source>
        <dbReference type="ARBA" id="ARBA00022679"/>
    </source>
</evidence>
<dbReference type="PANTHER" id="PTHR46383">
    <property type="entry name" value="ASPARTATE AMINOTRANSFERASE"/>
    <property type="match status" value="1"/>
</dbReference>
<keyword evidence="5 7" id="KW-0808">Transferase</keyword>
<dbReference type="InterPro" id="IPR015421">
    <property type="entry name" value="PyrdxlP-dep_Trfase_major"/>
</dbReference>
<dbReference type="EC" id="2.6.1.-" evidence="7"/>
<gene>
    <name evidence="9" type="ORF">AArc1_2522</name>
</gene>
<dbReference type="PROSITE" id="PS00105">
    <property type="entry name" value="AA_TRANSFER_CLASS_1"/>
    <property type="match status" value="1"/>
</dbReference>
<dbReference type="Pfam" id="PF00155">
    <property type="entry name" value="Aminotran_1_2"/>
    <property type="match status" value="1"/>
</dbReference>
<evidence type="ECO:0000256" key="2">
    <source>
        <dbReference type="ARBA" id="ARBA00007441"/>
    </source>
</evidence>
<dbReference type="Proteomes" id="UP000258707">
    <property type="component" value="Chromosome"/>
</dbReference>
<dbReference type="AlphaFoldDB" id="A0A346PH42"/>
<evidence type="ECO:0000256" key="7">
    <source>
        <dbReference type="RuleBase" id="RU000481"/>
    </source>
</evidence>
<dbReference type="CDD" id="cd00609">
    <property type="entry name" value="AAT_like"/>
    <property type="match status" value="1"/>
</dbReference>
<dbReference type="InterPro" id="IPR004839">
    <property type="entry name" value="Aminotransferase_I/II_large"/>
</dbReference>
<dbReference type="GO" id="GO:0030170">
    <property type="term" value="F:pyridoxal phosphate binding"/>
    <property type="evidence" value="ECO:0007669"/>
    <property type="project" value="InterPro"/>
</dbReference>
<organism evidence="9 10">
    <name type="scientific">Natrarchaeobaculum sulfurireducens</name>
    <dbReference type="NCBI Taxonomy" id="2044521"/>
    <lineage>
        <taxon>Archaea</taxon>
        <taxon>Methanobacteriati</taxon>
        <taxon>Methanobacteriota</taxon>
        <taxon>Stenosarchaea group</taxon>
        <taxon>Halobacteria</taxon>
        <taxon>Halobacteriales</taxon>
        <taxon>Natrialbaceae</taxon>
        <taxon>Natrarchaeobaculum</taxon>
    </lineage>
</organism>
<dbReference type="RefSeq" id="WP_117364858.1">
    <property type="nucleotide sequence ID" value="NZ_CP024047.1"/>
</dbReference>
<feature type="domain" description="Aminotransferase class I/classII large" evidence="8">
    <location>
        <begin position="26"/>
        <end position="372"/>
    </location>
</feature>
<evidence type="ECO:0000259" key="8">
    <source>
        <dbReference type="Pfam" id="PF00155"/>
    </source>
</evidence>
<evidence type="ECO:0000256" key="6">
    <source>
        <dbReference type="ARBA" id="ARBA00022898"/>
    </source>
</evidence>
<dbReference type="KEGG" id="nan:AArc1_2522"/>
<proteinExistence type="inferred from homology"/>
<evidence type="ECO:0000256" key="1">
    <source>
        <dbReference type="ARBA" id="ARBA00001933"/>
    </source>
</evidence>
<name>A0A346PH42_9EURY</name>
<dbReference type="SUPFAM" id="SSF53383">
    <property type="entry name" value="PLP-dependent transferases"/>
    <property type="match status" value="1"/>
</dbReference>
<dbReference type="GO" id="GO:0008483">
    <property type="term" value="F:transaminase activity"/>
    <property type="evidence" value="ECO:0007669"/>
    <property type="project" value="UniProtKB-KW"/>
</dbReference>
<comment type="subunit">
    <text evidence="3">Homodimer.</text>
</comment>
<dbReference type="PANTHER" id="PTHR46383:SF2">
    <property type="entry name" value="AMINOTRANSFERASE"/>
    <property type="match status" value="1"/>
</dbReference>
<dbReference type="Gene3D" id="3.40.640.10">
    <property type="entry name" value="Type I PLP-dependent aspartate aminotransferase-like (Major domain)"/>
    <property type="match status" value="1"/>
</dbReference>
<dbReference type="EMBL" id="CP024047">
    <property type="protein sequence ID" value="AXR78837.1"/>
    <property type="molecule type" value="Genomic_DNA"/>
</dbReference>
<dbReference type="GO" id="GO:0006520">
    <property type="term" value="P:amino acid metabolic process"/>
    <property type="evidence" value="ECO:0007669"/>
    <property type="project" value="InterPro"/>
</dbReference>
<reference evidence="10" key="1">
    <citation type="submission" date="2017-10" db="EMBL/GenBank/DDBJ databases">
        <title>Phenotypic and genomic properties of facultatively anaerobic sulfur-reducing natronoarchaea from hypersaline soda lakes.</title>
        <authorList>
            <person name="Sorokin D.Y."/>
            <person name="Kublanov I.V."/>
            <person name="Roman P."/>
            <person name="Sinninghe Damste J.S."/>
            <person name="Golyshin P.N."/>
            <person name="Rojo D."/>
            <person name="Ciordia S."/>
            <person name="Mena Md.C."/>
            <person name="Ferrer M."/>
            <person name="Messina E."/>
            <person name="Smedile F."/>
            <person name="La Spada G."/>
            <person name="La Cono V."/>
            <person name="Yakimov M.M."/>
        </authorList>
    </citation>
    <scope>NUCLEOTIDE SEQUENCE [LARGE SCALE GENOMIC DNA]</scope>
    <source>
        <strain evidence="10">AArc1</strain>
    </source>
</reference>
<dbReference type="InterPro" id="IPR050596">
    <property type="entry name" value="AspAT/PAT-like"/>
</dbReference>